<evidence type="ECO:0000256" key="1">
    <source>
        <dbReference type="SAM" id="SignalP"/>
    </source>
</evidence>
<evidence type="ECO:0000313" key="3">
    <source>
        <dbReference type="EMBL" id="QMS98997.1"/>
    </source>
</evidence>
<dbReference type="EMBL" id="JACEUX010000001">
    <property type="protein sequence ID" value="MBA5245592.1"/>
    <property type="molecule type" value="Genomic_DNA"/>
</dbReference>
<sequence>MKNSFAIAVLTFGAIVLGTNTVQAQNHNATTTAKITLGDVISIDAGSTAIDGAIAFNYATAADYNTVQTVAQANALKVTSTKAFDVKVKAGGADFLNGTNKIPVNVLTIKAAAAPGSMGGTKSDVNLSTADQTLVADAPLGSALTLNLDYTIPAAKSSSADILGKPAGTYTQTVIYTATAK</sequence>
<reference evidence="3 4" key="1">
    <citation type="submission" date="2020-07" db="EMBL/GenBank/DDBJ databases">
        <title>Chryseobacterium sp.cx-624.</title>
        <authorList>
            <person name="Yang C."/>
        </authorList>
    </citation>
    <scope>NUCLEOTIDE SEQUENCE [LARGE SCALE GENOMIC DNA]</scope>
    <source>
        <strain evidence="4">cx-624</strain>
        <strain evidence="3">Cx-624</strain>
    </source>
</reference>
<evidence type="ECO:0000313" key="2">
    <source>
        <dbReference type="EMBL" id="MBA5245592.1"/>
    </source>
</evidence>
<keyword evidence="1" id="KW-0732">Signal</keyword>
<dbReference type="Proteomes" id="UP000515349">
    <property type="component" value="Chromosome"/>
</dbReference>
<reference evidence="2" key="3">
    <citation type="submission" date="2020-07" db="EMBL/GenBank/DDBJ databases">
        <authorList>
            <person name="Yang C."/>
        </authorList>
    </citation>
    <scope>NUCLEOTIDE SEQUENCE</scope>
    <source>
        <strain evidence="2">Cx-624</strain>
    </source>
</reference>
<dbReference type="RefSeq" id="WP_181885720.1">
    <property type="nucleotide sequence ID" value="NZ_CP059472.1"/>
</dbReference>
<feature type="signal peptide" evidence="1">
    <location>
        <begin position="1"/>
        <end position="24"/>
    </location>
</feature>
<protein>
    <submittedName>
        <fullName evidence="3">Peptidoglycan-binding protein LysM</fullName>
    </submittedName>
</protein>
<accession>A0A7D7LSV9</accession>
<keyword evidence="5" id="KW-1185">Reference proteome</keyword>
<organism evidence="3 4">
    <name type="scientific">Marnyiella aurantia</name>
    <dbReference type="NCBI Taxonomy" id="2758037"/>
    <lineage>
        <taxon>Bacteria</taxon>
        <taxon>Pseudomonadati</taxon>
        <taxon>Bacteroidota</taxon>
        <taxon>Flavobacteriia</taxon>
        <taxon>Flavobacteriales</taxon>
        <taxon>Weeksellaceae</taxon>
        <taxon>Marnyiella</taxon>
    </lineage>
</organism>
<feature type="chain" id="PRO_5044656237" evidence="1">
    <location>
        <begin position="25"/>
        <end position="181"/>
    </location>
</feature>
<dbReference type="KEGG" id="cbau:H1R16_03025"/>
<dbReference type="EMBL" id="CP059472">
    <property type="protein sequence ID" value="QMS98997.1"/>
    <property type="molecule type" value="Genomic_DNA"/>
</dbReference>
<gene>
    <name evidence="3" type="ORF">H1R16_03025</name>
    <name evidence="2" type="ORF">H2507_00250</name>
</gene>
<evidence type="ECO:0000313" key="5">
    <source>
        <dbReference type="Proteomes" id="UP000539710"/>
    </source>
</evidence>
<dbReference type="AlphaFoldDB" id="A0A7D7LSV9"/>
<reference evidence="5" key="2">
    <citation type="submission" date="2020-07" db="EMBL/GenBank/DDBJ databases">
        <title>Flavobacterium sp. xlx-214.</title>
        <authorList>
            <person name="Yang C."/>
        </authorList>
    </citation>
    <scope>NUCLEOTIDE SEQUENCE [LARGE SCALE GENOMIC DNA]</scope>
    <source>
        <strain evidence="5">CX-624</strain>
    </source>
</reference>
<proteinExistence type="predicted"/>
<name>A0A7D7LSV9_9FLAO</name>
<dbReference type="Proteomes" id="UP000539710">
    <property type="component" value="Unassembled WGS sequence"/>
</dbReference>
<evidence type="ECO:0000313" key="4">
    <source>
        <dbReference type="Proteomes" id="UP000515349"/>
    </source>
</evidence>